<dbReference type="RefSeq" id="WP_246966751.1">
    <property type="nucleotide sequence ID" value="NZ_CP095397.1"/>
</dbReference>
<dbReference type="AlphaFoldDB" id="A0ABD5NX99"/>
<keyword evidence="1" id="KW-0472">Membrane</keyword>
<dbReference type="EMBL" id="JBHSDJ010000013">
    <property type="protein sequence ID" value="MFC4246568.1"/>
    <property type="molecule type" value="Genomic_DNA"/>
</dbReference>
<name>A0ABD5NX99_9EURY</name>
<reference evidence="2 3" key="1">
    <citation type="journal article" date="2014" name="Int. J. Syst. Evol. Microbiol.">
        <title>Complete genome sequence of Corynebacterium casei LMG S-19264T (=DSM 44701T), isolated from a smear-ripened cheese.</title>
        <authorList>
            <consortium name="US DOE Joint Genome Institute (JGI-PGF)"/>
            <person name="Walter F."/>
            <person name="Albersmeier A."/>
            <person name="Kalinowski J."/>
            <person name="Ruckert C."/>
        </authorList>
    </citation>
    <scope>NUCLEOTIDE SEQUENCE [LARGE SCALE GENOMIC DNA]</scope>
    <source>
        <strain evidence="2 3">IBRC-M 10912</strain>
    </source>
</reference>
<evidence type="ECO:0000256" key="1">
    <source>
        <dbReference type="SAM" id="Phobius"/>
    </source>
</evidence>
<feature type="transmembrane region" description="Helical" evidence="1">
    <location>
        <begin position="37"/>
        <end position="60"/>
    </location>
</feature>
<accession>A0ABD5NX99</accession>
<evidence type="ECO:0000313" key="3">
    <source>
        <dbReference type="Proteomes" id="UP001595821"/>
    </source>
</evidence>
<keyword evidence="1" id="KW-0812">Transmembrane</keyword>
<gene>
    <name evidence="2" type="ORF">ACFOZ7_06105</name>
</gene>
<comment type="caution">
    <text evidence="2">The sequence shown here is derived from an EMBL/GenBank/DDBJ whole genome shotgun (WGS) entry which is preliminary data.</text>
</comment>
<keyword evidence="1" id="KW-1133">Transmembrane helix</keyword>
<dbReference type="Proteomes" id="UP001595821">
    <property type="component" value="Unassembled WGS sequence"/>
</dbReference>
<evidence type="ECO:0000313" key="2">
    <source>
        <dbReference type="EMBL" id="MFC4246568.1"/>
    </source>
</evidence>
<feature type="transmembrane region" description="Helical" evidence="1">
    <location>
        <begin position="12"/>
        <end position="31"/>
    </location>
</feature>
<protein>
    <submittedName>
        <fullName evidence="2">Uncharacterized protein</fullName>
    </submittedName>
</protein>
<sequence>MSERSGRNVVVAKLMSILSAIYVATGIYLVFSNVSPSAFRVGFFAIVAVVTLVGVGNALLGRSVPAIVAGFALFALGYWQANFWLAIVPASFLLGGAGIIIADAQTDDVAPTT</sequence>
<organism evidence="2 3">
    <name type="scientific">Natribaculum luteum</name>
    <dbReference type="NCBI Taxonomy" id="1586232"/>
    <lineage>
        <taxon>Archaea</taxon>
        <taxon>Methanobacteriati</taxon>
        <taxon>Methanobacteriota</taxon>
        <taxon>Stenosarchaea group</taxon>
        <taxon>Halobacteria</taxon>
        <taxon>Halobacteriales</taxon>
        <taxon>Natrialbaceae</taxon>
        <taxon>Natribaculum</taxon>
    </lineage>
</organism>
<proteinExistence type="predicted"/>
<dbReference type="GeneID" id="71854649"/>